<keyword evidence="8" id="KW-1185">Reference proteome</keyword>
<evidence type="ECO:0000256" key="5">
    <source>
        <dbReference type="ARBA" id="ARBA00023136"/>
    </source>
</evidence>
<evidence type="ECO:0000256" key="4">
    <source>
        <dbReference type="ARBA" id="ARBA00022989"/>
    </source>
</evidence>
<comment type="subcellular location">
    <subcellularLocation>
        <location evidence="1">Cell membrane</location>
        <topology evidence="1">Multi-pass membrane protein</topology>
    </subcellularLocation>
</comment>
<keyword evidence="5 6" id="KW-0472">Membrane</keyword>
<dbReference type="AlphaFoldDB" id="A0A226EWK9"/>
<keyword evidence="3 6" id="KW-0812">Transmembrane</keyword>
<dbReference type="Proteomes" id="UP000198287">
    <property type="component" value="Unassembled WGS sequence"/>
</dbReference>
<comment type="caution">
    <text evidence="7">The sequence shown here is derived from an EMBL/GenBank/DDBJ whole genome shotgun (WGS) entry which is preliminary data.</text>
</comment>
<keyword evidence="4 6" id="KW-1133">Transmembrane helix</keyword>
<dbReference type="Pfam" id="PF08395">
    <property type="entry name" value="7tm_7"/>
    <property type="match status" value="1"/>
</dbReference>
<evidence type="ECO:0000256" key="2">
    <source>
        <dbReference type="ARBA" id="ARBA00022475"/>
    </source>
</evidence>
<organism evidence="7 8">
    <name type="scientific">Folsomia candida</name>
    <name type="common">Springtail</name>
    <dbReference type="NCBI Taxonomy" id="158441"/>
    <lineage>
        <taxon>Eukaryota</taxon>
        <taxon>Metazoa</taxon>
        <taxon>Ecdysozoa</taxon>
        <taxon>Arthropoda</taxon>
        <taxon>Hexapoda</taxon>
        <taxon>Collembola</taxon>
        <taxon>Entomobryomorpha</taxon>
        <taxon>Isotomoidea</taxon>
        <taxon>Isotomidae</taxon>
        <taxon>Proisotominae</taxon>
        <taxon>Folsomia</taxon>
    </lineage>
</organism>
<dbReference type="EMBL" id="LNIX01000001">
    <property type="protein sequence ID" value="OXA61993.1"/>
    <property type="molecule type" value="Genomic_DNA"/>
</dbReference>
<protein>
    <recommendedName>
        <fullName evidence="9">Gustatory receptor</fullName>
    </recommendedName>
</protein>
<feature type="transmembrane region" description="Helical" evidence="6">
    <location>
        <begin position="275"/>
        <end position="292"/>
    </location>
</feature>
<evidence type="ECO:0000256" key="1">
    <source>
        <dbReference type="ARBA" id="ARBA00004651"/>
    </source>
</evidence>
<feature type="transmembrane region" description="Helical" evidence="6">
    <location>
        <begin position="152"/>
        <end position="176"/>
    </location>
</feature>
<proteinExistence type="predicted"/>
<feature type="transmembrane region" description="Helical" evidence="6">
    <location>
        <begin position="70"/>
        <end position="96"/>
    </location>
</feature>
<feature type="transmembrane region" description="Helical" evidence="6">
    <location>
        <begin position="188"/>
        <end position="213"/>
    </location>
</feature>
<evidence type="ECO:0000313" key="8">
    <source>
        <dbReference type="Proteomes" id="UP000198287"/>
    </source>
</evidence>
<evidence type="ECO:0000256" key="6">
    <source>
        <dbReference type="SAM" id="Phobius"/>
    </source>
</evidence>
<keyword evidence="2" id="KW-1003">Cell membrane</keyword>
<name>A0A226EWK9_FOLCA</name>
<dbReference type="GO" id="GO:0005886">
    <property type="term" value="C:plasma membrane"/>
    <property type="evidence" value="ECO:0007669"/>
    <property type="project" value="UniProtKB-SubCell"/>
</dbReference>
<evidence type="ECO:0008006" key="9">
    <source>
        <dbReference type="Google" id="ProtNLM"/>
    </source>
</evidence>
<accession>A0A226EWK9</accession>
<evidence type="ECO:0000313" key="7">
    <source>
        <dbReference type="EMBL" id="OXA61993.1"/>
    </source>
</evidence>
<feature type="transmembrane region" description="Helical" evidence="6">
    <location>
        <begin position="30"/>
        <end position="50"/>
    </location>
</feature>
<sequence length="294" mass="33893">MNYFISSESYHNDRVAFSSFQHKRKFTRRVQMIVILTVIGLVVMAMKHIGEPGFPAFLYNILPSTQADRMYFIVLSFLAQAIFHIYAWALGVHLIVGSLNFCRSVGGCLDIISFQSNKFDKTQLSSTEFLSGLDKSLKYFKKLGELTDQENAIFAWTVFSQFGGYLGISCIMAFMPLQYWSVVPKLSLLMYIFIFATLMVILCLVFPVMGSVYDESILYVKSWTKGLAYSKEDLFLSELSREDKKYFKLLKFRLRACDPFGVKCGDFFIIRKSTMLTFFSVISTYLIIMLQFDF</sequence>
<gene>
    <name evidence="7" type="ORF">Fcan01_00942</name>
</gene>
<reference evidence="7 8" key="1">
    <citation type="submission" date="2015-12" db="EMBL/GenBank/DDBJ databases">
        <title>The genome of Folsomia candida.</title>
        <authorList>
            <person name="Faddeeva A."/>
            <person name="Derks M.F."/>
            <person name="Anvar Y."/>
            <person name="Smit S."/>
            <person name="Van Straalen N."/>
            <person name="Roelofs D."/>
        </authorList>
    </citation>
    <scope>NUCLEOTIDE SEQUENCE [LARGE SCALE GENOMIC DNA]</scope>
    <source>
        <strain evidence="7 8">VU population</strain>
        <tissue evidence="7">Whole body</tissue>
    </source>
</reference>
<dbReference type="GO" id="GO:0050909">
    <property type="term" value="P:sensory perception of taste"/>
    <property type="evidence" value="ECO:0007669"/>
    <property type="project" value="InterPro"/>
</dbReference>
<dbReference type="InterPro" id="IPR013604">
    <property type="entry name" value="7TM_chemorcpt"/>
</dbReference>
<evidence type="ECO:0000256" key="3">
    <source>
        <dbReference type="ARBA" id="ARBA00022692"/>
    </source>
</evidence>